<proteinExistence type="predicted"/>
<reference evidence="2 3" key="1">
    <citation type="submission" date="2019-06" db="EMBL/GenBank/DDBJ databases">
        <title>Flavobacteriaceae Paucihalobacterium erythroidium CWB-1, complete genome.</title>
        <authorList>
            <person name="Wu S."/>
        </authorList>
    </citation>
    <scope>NUCLEOTIDE SEQUENCE [LARGE SCALE GENOMIC DNA]</scope>
    <source>
        <strain evidence="2 3">CWB-1</strain>
    </source>
</reference>
<sequence length="78" mass="8484">MDHFNYTKVYAGNFVIAQRIVSELQAIGINPIVKDETESGRLAGFGASIAGFQEIYVSNEEVSKAERIVSGIQSSMEA</sequence>
<dbReference type="Pfam" id="PF09413">
    <property type="entry name" value="DUF2007"/>
    <property type="match status" value="1"/>
</dbReference>
<dbReference type="AlphaFoldDB" id="A0A506PGZ8"/>
<name>A0A506PGZ8_9FLAO</name>
<accession>A0A506PGZ8</accession>
<comment type="caution">
    <text evidence="2">The sequence shown here is derived from an EMBL/GenBank/DDBJ whole genome shotgun (WGS) entry which is preliminary data.</text>
</comment>
<organism evidence="2 3">
    <name type="scientific">Paucihalobacter ruber</name>
    <dbReference type="NCBI Taxonomy" id="2567861"/>
    <lineage>
        <taxon>Bacteria</taxon>
        <taxon>Pseudomonadati</taxon>
        <taxon>Bacteroidota</taxon>
        <taxon>Flavobacteriia</taxon>
        <taxon>Flavobacteriales</taxon>
        <taxon>Flavobacteriaceae</taxon>
        <taxon>Paucihalobacter</taxon>
    </lineage>
</organism>
<dbReference type="InterPro" id="IPR018551">
    <property type="entry name" value="DUF2007"/>
</dbReference>
<gene>
    <name evidence="2" type="ORF">FJ651_12390</name>
</gene>
<keyword evidence="3" id="KW-1185">Reference proteome</keyword>
<feature type="domain" description="DUF2007" evidence="1">
    <location>
        <begin position="11"/>
        <end position="69"/>
    </location>
</feature>
<dbReference type="RefSeq" id="WP_140990852.1">
    <property type="nucleotide sequence ID" value="NZ_VHIQ01000006.1"/>
</dbReference>
<evidence type="ECO:0000259" key="1">
    <source>
        <dbReference type="Pfam" id="PF09413"/>
    </source>
</evidence>
<dbReference type="Proteomes" id="UP000317332">
    <property type="component" value="Unassembled WGS sequence"/>
</dbReference>
<protein>
    <submittedName>
        <fullName evidence="2">DUF2007 domain-containing protein</fullName>
    </submittedName>
</protein>
<dbReference type="OrthoDB" id="1149279at2"/>
<evidence type="ECO:0000313" key="2">
    <source>
        <dbReference type="EMBL" id="TPV32357.1"/>
    </source>
</evidence>
<dbReference type="EMBL" id="VHIQ01000006">
    <property type="protein sequence ID" value="TPV32357.1"/>
    <property type="molecule type" value="Genomic_DNA"/>
</dbReference>
<evidence type="ECO:0000313" key="3">
    <source>
        <dbReference type="Proteomes" id="UP000317332"/>
    </source>
</evidence>